<dbReference type="Proteomes" id="UP000254866">
    <property type="component" value="Unassembled WGS sequence"/>
</dbReference>
<gene>
    <name evidence="3" type="ORF">BP5553_07550</name>
</gene>
<keyword evidence="2" id="KW-0472">Membrane</keyword>
<evidence type="ECO:0000256" key="1">
    <source>
        <dbReference type="SAM" id="MobiDB-lite"/>
    </source>
</evidence>
<feature type="compositionally biased region" description="Basic and acidic residues" evidence="1">
    <location>
        <begin position="14"/>
        <end position="27"/>
    </location>
</feature>
<feature type="transmembrane region" description="Helical" evidence="2">
    <location>
        <begin position="52"/>
        <end position="70"/>
    </location>
</feature>
<comment type="caution">
    <text evidence="3">The sequence shown here is derived from an EMBL/GenBank/DDBJ whole genome shotgun (WGS) entry which is preliminary data.</text>
</comment>
<keyword evidence="2" id="KW-0812">Transmembrane</keyword>
<reference evidence="3 4" key="1">
    <citation type="journal article" date="2018" name="IMA Fungus">
        <title>IMA Genome-F 9: Draft genome sequence of Annulohypoxylon stygium, Aspergillus mulundensis, Berkeleyomyces basicola (syn. Thielaviopsis basicola), Ceratocystis smalleyi, two Cercospora beticola strains, Coleophoma cylindrospora, Fusarium fracticaudum, Phialophora cf. hyalina, and Morchella septimelata.</title>
        <authorList>
            <person name="Wingfield B.D."/>
            <person name="Bills G.F."/>
            <person name="Dong Y."/>
            <person name="Huang W."/>
            <person name="Nel W.J."/>
            <person name="Swalarsk-Parry B.S."/>
            <person name="Vaghefi N."/>
            <person name="Wilken P.M."/>
            <person name="An Z."/>
            <person name="de Beer Z.W."/>
            <person name="De Vos L."/>
            <person name="Chen L."/>
            <person name="Duong T.A."/>
            <person name="Gao Y."/>
            <person name="Hammerbacher A."/>
            <person name="Kikkert J.R."/>
            <person name="Li Y."/>
            <person name="Li H."/>
            <person name="Li K."/>
            <person name="Li Q."/>
            <person name="Liu X."/>
            <person name="Ma X."/>
            <person name="Naidoo K."/>
            <person name="Pethybridge S.J."/>
            <person name="Sun J."/>
            <person name="Steenkamp E.T."/>
            <person name="van der Nest M.A."/>
            <person name="van Wyk S."/>
            <person name="Wingfield M.J."/>
            <person name="Xiong C."/>
            <person name="Yue Q."/>
            <person name="Zhang X."/>
        </authorList>
    </citation>
    <scope>NUCLEOTIDE SEQUENCE [LARGE SCALE GENOMIC DNA]</scope>
    <source>
        <strain evidence="3 4">BP 5553</strain>
    </source>
</reference>
<dbReference type="PANTHER" id="PTHR34144">
    <property type="entry name" value="CHROMOSOME 8, WHOLE GENOME SHOTGUN SEQUENCE"/>
    <property type="match status" value="1"/>
</dbReference>
<dbReference type="STRING" id="2656787.A0A370TGV2"/>
<proteinExistence type="predicted"/>
<organism evidence="3 4">
    <name type="scientific">Venustampulla echinocandica</name>
    <dbReference type="NCBI Taxonomy" id="2656787"/>
    <lineage>
        <taxon>Eukaryota</taxon>
        <taxon>Fungi</taxon>
        <taxon>Dikarya</taxon>
        <taxon>Ascomycota</taxon>
        <taxon>Pezizomycotina</taxon>
        <taxon>Leotiomycetes</taxon>
        <taxon>Helotiales</taxon>
        <taxon>Pleuroascaceae</taxon>
        <taxon>Venustampulla</taxon>
    </lineage>
</organism>
<dbReference type="OrthoDB" id="262547at2759"/>
<evidence type="ECO:0008006" key="5">
    <source>
        <dbReference type="Google" id="ProtNLM"/>
    </source>
</evidence>
<protein>
    <recommendedName>
        <fullName evidence="5">Glycosyltransferase family 69 protein</fullName>
    </recommendedName>
</protein>
<dbReference type="InterPro" id="IPR021047">
    <property type="entry name" value="Mannosyltransferase_CMT1"/>
</dbReference>
<feature type="region of interest" description="Disordered" evidence="1">
    <location>
        <begin position="1"/>
        <end position="27"/>
    </location>
</feature>
<keyword evidence="4" id="KW-1185">Reference proteome</keyword>
<name>A0A370TGV2_9HELO</name>
<dbReference type="PANTHER" id="PTHR34144:SF8">
    <property type="entry name" value="GLYCOSYLTRANSFERASE FAMILY 69 PROTEIN"/>
    <property type="match status" value="1"/>
</dbReference>
<keyword evidence="2" id="KW-1133">Transmembrane helix</keyword>
<dbReference type="RefSeq" id="XP_031867404.1">
    <property type="nucleotide sequence ID" value="XM_032016173.1"/>
</dbReference>
<evidence type="ECO:0000313" key="3">
    <source>
        <dbReference type="EMBL" id="RDL34422.1"/>
    </source>
</evidence>
<accession>A0A370TGV2</accession>
<sequence>MPDHNGQYELLPRSSRDLDSVPDEFKDKPLPRSRRSIFSVARKIRRVCRVCRPLYIVVALVLFLLWQITFNTSYMSPPPFEIPTDEKVFIAANIIDGELIDGAWGKSLLDLVELIGKDRVYVSIYGGPTSALRNLDGKLPCGHSLVSEKEHPLDMDAIPRTKLPTGETRVKRIAYLAEVRNKALEPLDTLKTSFDKVLFINDVFFDARDAARLLWGTNVNDNGKSVYKAACGTDFVQWWKFYDTFATRDAEGYSIGVPIFPWFAGEDAAISRRDVLEGRGAVRVKSCWGGMTAFDARYLQSNPENSSSRRYHGGLDGDIGVDIKSTRQVEPPTLPLRFRSEPEPFWDSSECCLIYTDIMALPDFSPASSPSTSDPGATKDPWDTGIYMNPYVRVSYDAKTQSMLNLGKRFERLFALPQAIVNHFAHMPVFNARRAEVEGQIIKDKLWIPFENATGHTERDDDHAEIYPSRMMGKREIIGEPLDRDYWATKGHYVDFNRTATRGAYCGVRQLLVMKEGKLKEGEGNWDNLLNEVPPVDL</sequence>
<dbReference type="AlphaFoldDB" id="A0A370TGV2"/>
<dbReference type="GeneID" id="43600399"/>
<dbReference type="EMBL" id="NPIC01000007">
    <property type="protein sequence ID" value="RDL34422.1"/>
    <property type="molecule type" value="Genomic_DNA"/>
</dbReference>
<evidence type="ECO:0000313" key="4">
    <source>
        <dbReference type="Proteomes" id="UP000254866"/>
    </source>
</evidence>
<evidence type="ECO:0000256" key="2">
    <source>
        <dbReference type="SAM" id="Phobius"/>
    </source>
</evidence>
<dbReference type="Pfam" id="PF11735">
    <property type="entry name" value="CAP59_mtransfer"/>
    <property type="match status" value="1"/>
</dbReference>